<evidence type="ECO:0000256" key="1">
    <source>
        <dbReference type="ARBA" id="ARBA00001933"/>
    </source>
</evidence>
<keyword evidence="5" id="KW-1185">Reference proteome</keyword>
<comment type="cofactor">
    <cofactor evidence="1">
        <name>pyridoxal 5'-phosphate</name>
        <dbReference type="ChEBI" id="CHEBI:597326"/>
    </cofactor>
</comment>
<evidence type="ECO:0000256" key="2">
    <source>
        <dbReference type="ARBA" id="ARBA00022898"/>
    </source>
</evidence>
<evidence type="ECO:0000313" key="4">
    <source>
        <dbReference type="EMBL" id="MDT0409104.1"/>
    </source>
</evidence>
<dbReference type="InterPro" id="IPR036052">
    <property type="entry name" value="TrpB-like_PALP_sf"/>
</dbReference>
<dbReference type="Pfam" id="PF00291">
    <property type="entry name" value="PALP"/>
    <property type="match status" value="1"/>
</dbReference>
<keyword evidence="2" id="KW-0663">Pyridoxal phosphate</keyword>
<dbReference type="EC" id="4.3.1.16" evidence="4"/>
<dbReference type="PANTHER" id="PTHR43050:SF1">
    <property type="entry name" value="SERINE RACEMASE"/>
    <property type="match status" value="1"/>
</dbReference>
<proteinExistence type="predicted"/>
<evidence type="ECO:0000259" key="3">
    <source>
        <dbReference type="Pfam" id="PF00291"/>
    </source>
</evidence>
<keyword evidence="4" id="KW-0456">Lyase</keyword>
<dbReference type="Proteomes" id="UP001183610">
    <property type="component" value="Unassembled WGS sequence"/>
</dbReference>
<reference evidence="5" key="1">
    <citation type="submission" date="2023-07" db="EMBL/GenBank/DDBJ databases">
        <title>30 novel species of actinomycetes from the DSMZ collection.</title>
        <authorList>
            <person name="Nouioui I."/>
        </authorList>
    </citation>
    <scope>NUCLEOTIDE SEQUENCE [LARGE SCALE GENOMIC DNA]</scope>
    <source>
        <strain evidence="5">DSM 41979</strain>
    </source>
</reference>
<dbReference type="RefSeq" id="WP_010267681.1">
    <property type="nucleotide sequence ID" value="NZ_JAVRET010000014.1"/>
</dbReference>
<feature type="domain" description="Tryptophan synthase beta chain-like PALP" evidence="3">
    <location>
        <begin position="29"/>
        <end position="313"/>
    </location>
</feature>
<dbReference type="SUPFAM" id="SSF53686">
    <property type="entry name" value="Tryptophan synthase beta subunit-like PLP-dependent enzymes"/>
    <property type="match status" value="1"/>
</dbReference>
<comment type="caution">
    <text evidence="4">The sequence shown here is derived from an EMBL/GenBank/DDBJ whole genome shotgun (WGS) entry which is preliminary data.</text>
</comment>
<sequence>MTADAVPAAALPRYPDVVAAAARLAGVAHRTPVLRSRLLDARTGAEVHFKCENFQRMGAFKFRGAYHALSRFDADQRAAGVVAYSSGNHAQAVALAARLLGIEATLVMPEDAPESKLAATRGYGGKVVLYDRYAGDPAPIAADLAARRGLVFVPPFDHPDIIAGAGTAALELFEETGPLDALFVPLGGGGLLSGTGLVAREAAPGCALFGVEPEAGDDGRQSLARGEIVTIDPPRTLADGAQTLALGKLTFPLVREAVTDILAVPDDALAPCLRDVATYLKIVVEPTAVLGLAALYAEAERWRGKRVGVLVTGGNVDLGRYAGLLAGTRTS</sequence>
<dbReference type="NCBIfam" id="NF005454">
    <property type="entry name" value="PRK07048.1"/>
    <property type="match status" value="1"/>
</dbReference>
<dbReference type="EMBL" id="JAVRET010000014">
    <property type="protein sequence ID" value="MDT0409104.1"/>
    <property type="molecule type" value="Genomic_DNA"/>
</dbReference>
<accession>A0ABU2QXC1</accession>
<organism evidence="4 5">
    <name type="scientific">Streptomyces evansiae</name>
    <dbReference type="NCBI Taxonomy" id="3075535"/>
    <lineage>
        <taxon>Bacteria</taxon>
        <taxon>Bacillati</taxon>
        <taxon>Actinomycetota</taxon>
        <taxon>Actinomycetes</taxon>
        <taxon>Kitasatosporales</taxon>
        <taxon>Streptomycetaceae</taxon>
        <taxon>Streptomyces</taxon>
    </lineage>
</organism>
<evidence type="ECO:0000313" key="5">
    <source>
        <dbReference type="Proteomes" id="UP001183610"/>
    </source>
</evidence>
<dbReference type="InterPro" id="IPR001926">
    <property type="entry name" value="TrpB-like_PALP"/>
</dbReference>
<dbReference type="Gene3D" id="3.40.50.1100">
    <property type="match status" value="2"/>
</dbReference>
<dbReference type="PANTHER" id="PTHR43050">
    <property type="entry name" value="SERINE / THREONINE RACEMASE FAMILY MEMBER"/>
    <property type="match status" value="1"/>
</dbReference>
<dbReference type="CDD" id="cd01562">
    <property type="entry name" value="Thr-dehyd"/>
    <property type="match status" value="1"/>
</dbReference>
<gene>
    <name evidence="4" type="ORF">RM698_08560</name>
</gene>
<protein>
    <submittedName>
        <fullName evidence="4">Threo-3-hydroxy-L-aspartate ammonia-lyase</fullName>
        <ecNumber evidence="4">4.3.1.16</ecNumber>
    </submittedName>
</protein>
<name>A0ABU2QXC1_9ACTN</name>
<dbReference type="GO" id="GO:0030848">
    <property type="term" value="F:threo-3-hydroxyaspartate ammonia-lyase activity"/>
    <property type="evidence" value="ECO:0007669"/>
    <property type="project" value="UniProtKB-EC"/>
</dbReference>